<proteinExistence type="predicted"/>
<accession>A0ABQ9F9L5</accession>
<evidence type="ECO:0000313" key="2">
    <source>
        <dbReference type="EMBL" id="KAJ8314031.1"/>
    </source>
</evidence>
<evidence type="ECO:0000313" key="3">
    <source>
        <dbReference type="Proteomes" id="UP001217089"/>
    </source>
</evidence>
<keyword evidence="3" id="KW-1185">Reference proteome</keyword>
<dbReference type="EMBL" id="JARBDR010000342">
    <property type="protein sequence ID" value="KAJ8314031.1"/>
    <property type="molecule type" value="Genomic_DNA"/>
</dbReference>
<protein>
    <submittedName>
        <fullName evidence="2">Uncharacterized protein</fullName>
    </submittedName>
</protein>
<name>A0ABQ9F9L5_TEGGR</name>
<sequence>MRYLKERFINLYVQIHLVLQDMTCGLACKAYTKALVPDNLIAGFTKTGIYPLDKLACPLSSLYLHLHSLLKPLATNEPEKNEEVTTLVEPIATESNAPHPDNENTELSSESPLIF</sequence>
<dbReference type="Proteomes" id="UP001217089">
    <property type="component" value="Unassembled WGS sequence"/>
</dbReference>
<organism evidence="2 3">
    <name type="scientific">Tegillarca granosa</name>
    <name type="common">Malaysian cockle</name>
    <name type="synonym">Anadara granosa</name>
    <dbReference type="NCBI Taxonomy" id="220873"/>
    <lineage>
        <taxon>Eukaryota</taxon>
        <taxon>Metazoa</taxon>
        <taxon>Spiralia</taxon>
        <taxon>Lophotrochozoa</taxon>
        <taxon>Mollusca</taxon>
        <taxon>Bivalvia</taxon>
        <taxon>Autobranchia</taxon>
        <taxon>Pteriomorphia</taxon>
        <taxon>Arcoida</taxon>
        <taxon>Arcoidea</taxon>
        <taxon>Arcidae</taxon>
        <taxon>Tegillarca</taxon>
    </lineage>
</organism>
<reference evidence="2 3" key="1">
    <citation type="submission" date="2022-12" db="EMBL/GenBank/DDBJ databases">
        <title>Chromosome-level genome of Tegillarca granosa.</title>
        <authorList>
            <person name="Kim J."/>
        </authorList>
    </citation>
    <scope>NUCLEOTIDE SEQUENCE [LARGE SCALE GENOMIC DNA]</scope>
    <source>
        <strain evidence="2">Teg-2019</strain>
        <tissue evidence="2">Adductor muscle</tissue>
    </source>
</reference>
<evidence type="ECO:0000256" key="1">
    <source>
        <dbReference type="SAM" id="MobiDB-lite"/>
    </source>
</evidence>
<comment type="caution">
    <text evidence="2">The sequence shown here is derived from an EMBL/GenBank/DDBJ whole genome shotgun (WGS) entry which is preliminary data.</text>
</comment>
<gene>
    <name evidence="2" type="ORF">KUTeg_008592</name>
</gene>
<feature type="region of interest" description="Disordered" evidence="1">
    <location>
        <begin position="90"/>
        <end position="115"/>
    </location>
</feature>
<feature type="compositionally biased region" description="Polar residues" evidence="1">
    <location>
        <begin position="105"/>
        <end position="115"/>
    </location>
</feature>